<keyword evidence="1" id="KW-0812">Transmembrane</keyword>
<dbReference type="GeneID" id="17283666"/>
<reference evidence="2" key="2">
    <citation type="submission" date="2024-10" db="UniProtKB">
        <authorList>
            <consortium name="EnsemblProtists"/>
        </authorList>
    </citation>
    <scope>IDENTIFICATION</scope>
</reference>
<dbReference type="Proteomes" id="UP000013827">
    <property type="component" value="Unassembled WGS sequence"/>
</dbReference>
<dbReference type="RefSeq" id="XP_005790821.1">
    <property type="nucleotide sequence ID" value="XM_005790764.1"/>
</dbReference>
<dbReference type="PaxDb" id="2903-EOD38392"/>
<keyword evidence="1" id="KW-1133">Transmembrane helix</keyword>
<dbReference type="AlphaFoldDB" id="A0A0D3KRK7"/>
<keyword evidence="1" id="KW-0472">Membrane</keyword>
<evidence type="ECO:0000313" key="2">
    <source>
        <dbReference type="EnsemblProtists" id="EOD38392"/>
    </source>
</evidence>
<organism evidence="2 3">
    <name type="scientific">Emiliania huxleyi (strain CCMP1516)</name>
    <dbReference type="NCBI Taxonomy" id="280463"/>
    <lineage>
        <taxon>Eukaryota</taxon>
        <taxon>Haptista</taxon>
        <taxon>Haptophyta</taxon>
        <taxon>Prymnesiophyceae</taxon>
        <taxon>Isochrysidales</taxon>
        <taxon>Noelaerhabdaceae</taxon>
        <taxon>Emiliania</taxon>
    </lineage>
</organism>
<keyword evidence="3" id="KW-1185">Reference proteome</keyword>
<name>A0A0D3KRK7_EMIH1</name>
<evidence type="ECO:0000256" key="1">
    <source>
        <dbReference type="SAM" id="Phobius"/>
    </source>
</evidence>
<evidence type="ECO:0000313" key="3">
    <source>
        <dbReference type="Proteomes" id="UP000013827"/>
    </source>
</evidence>
<dbReference type="EnsemblProtists" id="EOD38392">
    <property type="protein sequence ID" value="EOD38392"/>
    <property type="gene ID" value="EMIHUDRAFT_251832"/>
</dbReference>
<dbReference type="HOGENOM" id="CLU_2019575_0_0_1"/>
<reference evidence="3" key="1">
    <citation type="journal article" date="2013" name="Nature">
        <title>Pan genome of the phytoplankton Emiliania underpins its global distribution.</title>
        <authorList>
            <person name="Read B.A."/>
            <person name="Kegel J."/>
            <person name="Klute M.J."/>
            <person name="Kuo A."/>
            <person name="Lefebvre S.C."/>
            <person name="Maumus F."/>
            <person name="Mayer C."/>
            <person name="Miller J."/>
            <person name="Monier A."/>
            <person name="Salamov A."/>
            <person name="Young J."/>
            <person name="Aguilar M."/>
            <person name="Claverie J.M."/>
            <person name="Frickenhaus S."/>
            <person name="Gonzalez K."/>
            <person name="Herman E.K."/>
            <person name="Lin Y.C."/>
            <person name="Napier J."/>
            <person name="Ogata H."/>
            <person name="Sarno A.F."/>
            <person name="Shmutz J."/>
            <person name="Schroeder D."/>
            <person name="de Vargas C."/>
            <person name="Verret F."/>
            <person name="von Dassow P."/>
            <person name="Valentin K."/>
            <person name="Van de Peer Y."/>
            <person name="Wheeler G."/>
            <person name="Dacks J.B."/>
            <person name="Delwiche C.F."/>
            <person name="Dyhrman S.T."/>
            <person name="Glockner G."/>
            <person name="John U."/>
            <person name="Richards T."/>
            <person name="Worden A.Z."/>
            <person name="Zhang X."/>
            <person name="Grigoriev I.V."/>
            <person name="Allen A.E."/>
            <person name="Bidle K."/>
            <person name="Borodovsky M."/>
            <person name="Bowler C."/>
            <person name="Brownlee C."/>
            <person name="Cock J.M."/>
            <person name="Elias M."/>
            <person name="Gladyshev V.N."/>
            <person name="Groth M."/>
            <person name="Guda C."/>
            <person name="Hadaegh A."/>
            <person name="Iglesias-Rodriguez M.D."/>
            <person name="Jenkins J."/>
            <person name="Jones B.M."/>
            <person name="Lawson T."/>
            <person name="Leese F."/>
            <person name="Lindquist E."/>
            <person name="Lobanov A."/>
            <person name="Lomsadze A."/>
            <person name="Malik S.B."/>
            <person name="Marsh M.E."/>
            <person name="Mackinder L."/>
            <person name="Mock T."/>
            <person name="Mueller-Roeber B."/>
            <person name="Pagarete A."/>
            <person name="Parker M."/>
            <person name="Probert I."/>
            <person name="Quesneville H."/>
            <person name="Raines C."/>
            <person name="Rensing S.A."/>
            <person name="Riano-Pachon D.M."/>
            <person name="Richier S."/>
            <person name="Rokitta S."/>
            <person name="Shiraiwa Y."/>
            <person name="Soanes D.M."/>
            <person name="van der Giezen M."/>
            <person name="Wahlund T.M."/>
            <person name="Williams B."/>
            <person name="Wilson W."/>
            <person name="Wolfe G."/>
            <person name="Wurch L.L."/>
        </authorList>
    </citation>
    <scope>NUCLEOTIDE SEQUENCE</scope>
</reference>
<dbReference type="KEGG" id="ehx:EMIHUDRAFT_251832"/>
<sequence length="123" mass="13280">MFDRARPAHAHGLASTATLCGGIGTVGALWILLALLGFLPTVGGTNPYLAYQRDTYTNVTGRDLQLEAGRTTSLFKTMTETLDLARTNIASGVKEDDPGVLLLFWDQLKPKNGYKYSHSSCSS</sequence>
<proteinExistence type="predicted"/>
<feature type="transmembrane region" description="Helical" evidence="1">
    <location>
        <begin position="12"/>
        <end position="39"/>
    </location>
</feature>
<protein>
    <submittedName>
        <fullName evidence="2">Uncharacterized protein</fullName>
    </submittedName>
</protein>
<accession>A0A0D3KRK7</accession>